<name>A0ABM8PVN1_9HYPH</name>
<accession>A0ABM8PVN1</accession>
<evidence type="ECO:0000313" key="2">
    <source>
        <dbReference type="Proteomes" id="UP000601041"/>
    </source>
</evidence>
<evidence type="ECO:0000313" key="1">
    <source>
        <dbReference type="EMBL" id="CAD7050733.1"/>
    </source>
</evidence>
<gene>
    <name evidence="1" type="ORF">RHAB21_04209</name>
</gene>
<dbReference type="EMBL" id="CABFWE030000011">
    <property type="protein sequence ID" value="CAD7050733.1"/>
    <property type="molecule type" value="Genomic_DNA"/>
</dbReference>
<dbReference type="Proteomes" id="UP000601041">
    <property type="component" value="Unassembled WGS sequence"/>
</dbReference>
<protein>
    <submittedName>
        <fullName evidence="1">Uncharacterized protein</fullName>
    </submittedName>
</protein>
<reference evidence="1 2" key="1">
    <citation type="submission" date="2020-11" db="EMBL/GenBank/DDBJ databases">
        <authorList>
            <person name="Lassalle F."/>
        </authorList>
    </citation>
    <scope>NUCLEOTIDE SEQUENCE [LARGE SCALE GENOMIC DNA]</scope>
    <source>
        <strain evidence="1 2">AB21</strain>
    </source>
</reference>
<keyword evidence="2" id="KW-1185">Reference proteome</keyword>
<comment type="caution">
    <text evidence="1">The sequence shown here is derived from an EMBL/GenBank/DDBJ whole genome shotgun (WGS) entry which is preliminary data.</text>
</comment>
<sequence>MLVDFIEVEQPPWLQLVPYGRRETLLQAPPSIRQVFVGSGLAYGDDEDTVRFWDGLRRVRADSVMMS</sequence>
<proteinExistence type="predicted"/>
<organism evidence="1 2">
    <name type="scientific">Pseudorhizobium halotolerans</name>
    <dbReference type="NCBI Taxonomy" id="1233081"/>
    <lineage>
        <taxon>Bacteria</taxon>
        <taxon>Pseudomonadati</taxon>
        <taxon>Pseudomonadota</taxon>
        <taxon>Alphaproteobacteria</taxon>
        <taxon>Hyphomicrobiales</taxon>
        <taxon>Rhizobiaceae</taxon>
        <taxon>Rhizobium/Agrobacterium group</taxon>
        <taxon>Pseudorhizobium</taxon>
    </lineage>
</organism>